<proteinExistence type="predicted"/>
<keyword evidence="2" id="KW-1185">Reference proteome</keyword>
<sequence>MFGGTDSHDIDLSSAAPQEYDGYGITLEWRWSAHPQWEYKDGANLPDLYFEGLQIGYKSQKQHAHYARACTGSTVDAQGGESRG</sequence>
<gene>
    <name evidence="1" type="ORF">CSSPJE1EN2_LOCUS13384</name>
</gene>
<protein>
    <submittedName>
        <fullName evidence="1">Uncharacterized protein</fullName>
    </submittedName>
</protein>
<reference evidence="1 2" key="1">
    <citation type="submission" date="2024-03" db="EMBL/GenBank/DDBJ databases">
        <authorList>
            <consortium name="ELIXIR-Norway"/>
            <consortium name="Elixir Norway"/>
        </authorList>
    </citation>
    <scope>NUCLEOTIDE SEQUENCE [LARGE SCALE GENOMIC DNA]</scope>
</reference>
<evidence type="ECO:0000313" key="2">
    <source>
        <dbReference type="Proteomes" id="UP001497522"/>
    </source>
</evidence>
<evidence type="ECO:0000313" key="1">
    <source>
        <dbReference type="EMBL" id="CAK9870716.1"/>
    </source>
</evidence>
<accession>A0ABP1B6N3</accession>
<dbReference type="EMBL" id="OZ023703">
    <property type="protein sequence ID" value="CAK9870716.1"/>
    <property type="molecule type" value="Genomic_DNA"/>
</dbReference>
<name>A0ABP1B6N3_9BRYO</name>
<organism evidence="1 2">
    <name type="scientific">Sphagnum jensenii</name>
    <dbReference type="NCBI Taxonomy" id="128206"/>
    <lineage>
        <taxon>Eukaryota</taxon>
        <taxon>Viridiplantae</taxon>
        <taxon>Streptophyta</taxon>
        <taxon>Embryophyta</taxon>
        <taxon>Bryophyta</taxon>
        <taxon>Sphagnophytina</taxon>
        <taxon>Sphagnopsida</taxon>
        <taxon>Sphagnales</taxon>
        <taxon>Sphagnaceae</taxon>
        <taxon>Sphagnum</taxon>
    </lineage>
</organism>
<dbReference type="Proteomes" id="UP001497522">
    <property type="component" value="Chromosome 2"/>
</dbReference>